<feature type="signal peptide" evidence="1">
    <location>
        <begin position="1"/>
        <end position="16"/>
    </location>
</feature>
<evidence type="ECO:0000313" key="3">
    <source>
        <dbReference type="Proteomes" id="UP000310066"/>
    </source>
</evidence>
<proteinExistence type="predicted"/>
<feature type="chain" id="PRO_5020824293" description="Apple domain-containing protein" evidence="1">
    <location>
        <begin position="17"/>
        <end position="369"/>
    </location>
</feature>
<reference evidence="2 3" key="1">
    <citation type="submission" date="2017-03" db="EMBL/GenBank/DDBJ databases">
        <title>Genomes of endolithic fungi from Antarctica.</title>
        <authorList>
            <person name="Coleine C."/>
            <person name="Masonjones S."/>
            <person name="Stajich J.E."/>
        </authorList>
    </citation>
    <scope>NUCLEOTIDE SEQUENCE [LARGE SCALE GENOMIC DNA]</scope>
    <source>
        <strain evidence="2 3">CCFEE 5311</strain>
    </source>
</reference>
<accession>A0A4U0TSA3</accession>
<name>A0A4U0TSA3_9PEZI</name>
<organism evidence="2 3">
    <name type="scientific">Friedmanniomyces endolithicus</name>
    <dbReference type="NCBI Taxonomy" id="329885"/>
    <lineage>
        <taxon>Eukaryota</taxon>
        <taxon>Fungi</taxon>
        <taxon>Dikarya</taxon>
        <taxon>Ascomycota</taxon>
        <taxon>Pezizomycotina</taxon>
        <taxon>Dothideomycetes</taxon>
        <taxon>Dothideomycetidae</taxon>
        <taxon>Mycosphaerellales</taxon>
        <taxon>Teratosphaeriaceae</taxon>
        <taxon>Friedmanniomyces</taxon>
    </lineage>
</organism>
<dbReference type="Proteomes" id="UP000310066">
    <property type="component" value="Unassembled WGS sequence"/>
</dbReference>
<evidence type="ECO:0008006" key="4">
    <source>
        <dbReference type="Google" id="ProtNLM"/>
    </source>
</evidence>
<keyword evidence="1" id="KW-0732">Signal</keyword>
<dbReference type="STRING" id="329885.A0A4U0TSA3"/>
<dbReference type="AlphaFoldDB" id="A0A4U0TSA3"/>
<evidence type="ECO:0000313" key="2">
    <source>
        <dbReference type="EMBL" id="TKA25040.1"/>
    </source>
</evidence>
<sequence>MRSYAMAALLAGAAVASPLPQGFDFAAIDALSPVPTPSIPIVNAAAAQTTITFAATEAASSVSAAVQANPTDTTPKMVKRVDDSSCAVQPAADDTAENFSSNTAFSDAANGAVTPDGWTLAYANQAGSSSGIYGYMGYSVMNSYDPAACTADCDAIEGCSSHLTNPPPDYERDPSVDPTSTCTNPPSSTVIKCVYYGGPVTASSATNDGQWRYDFHVVIAGSNGYVNNSIATPTGYSGPVPLGNAAINAPLDCAGHDTYMGVKIFTSGPFDAGLCAAACSSQSEYNLAHPPSSGEAMTCQFFNTYVLYDGSQSVGQYCSLYNETWPASYATNDGQWRGNDHYTIGYSYAFSNTTGGADEPTTCANAANP</sequence>
<comment type="caution">
    <text evidence="2">The sequence shown here is derived from an EMBL/GenBank/DDBJ whole genome shotgun (WGS) entry which is preliminary data.</text>
</comment>
<gene>
    <name evidence="2" type="ORF">B0A54_17459</name>
</gene>
<dbReference type="PANTHER" id="PTHR36578:SF1">
    <property type="entry name" value="APPLE DOMAIN-CONTAINING PROTEIN"/>
    <property type="match status" value="1"/>
</dbReference>
<evidence type="ECO:0000256" key="1">
    <source>
        <dbReference type="SAM" id="SignalP"/>
    </source>
</evidence>
<dbReference type="OrthoDB" id="271448at2759"/>
<dbReference type="PANTHER" id="PTHR36578">
    <property type="entry name" value="CHROMOSOME 15, WHOLE GENOME SHOTGUN SEQUENCE"/>
    <property type="match status" value="1"/>
</dbReference>
<protein>
    <recommendedName>
        <fullName evidence="4">Apple domain-containing protein</fullName>
    </recommendedName>
</protein>
<dbReference type="EMBL" id="NAJP01000166">
    <property type="protein sequence ID" value="TKA25040.1"/>
    <property type="molecule type" value="Genomic_DNA"/>
</dbReference>